<keyword evidence="14" id="KW-1185">Reference proteome</keyword>
<protein>
    <submittedName>
        <fullName evidence="15">Pickpocket protein 19</fullName>
    </submittedName>
</protein>
<evidence type="ECO:0000256" key="11">
    <source>
        <dbReference type="ARBA" id="ARBA00023303"/>
    </source>
</evidence>
<evidence type="ECO:0000256" key="4">
    <source>
        <dbReference type="ARBA" id="ARBA00022461"/>
    </source>
</evidence>
<evidence type="ECO:0000313" key="15">
    <source>
        <dbReference type="RefSeq" id="XP_017021890.2"/>
    </source>
</evidence>
<organism evidence="14 15">
    <name type="scientific">Drosophila kikkawai</name>
    <name type="common">Fruit fly</name>
    <dbReference type="NCBI Taxonomy" id="30033"/>
    <lineage>
        <taxon>Eukaryota</taxon>
        <taxon>Metazoa</taxon>
        <taxon>Ecdysozoa</taxon>
        <taxon>Arthropoda</taxon>
        <taxon>Hexapoda</taxon>
        <taxon>Insecta</taxon>
        <taxon>Pterygota</taxon>
        <taxon>Neoptera</taxon>
        <taxon>Endopterygota</taxon>
        <taxon>Diptera</taxon>
        <taxon>Brachycera</taxon>
        <taxon>Muscomorpha</taxon>
        <taxon>Ephydroidea</taxon>
        <taxon>Drosophilidae</taxon>
        <taxon>Drosophila</taxon>
        <taxon>Sophophora</taxon>
    </lineage>
</organism>
<sequence>MLLYTKELVAPRPPDQGLLRFGKKPPGLKYREKLRLSFAHSTIHGMQHVFGERHLWQRILWLSIVVGAGITAFSLYSMLRHRYAEQQLVSLIETTQLPVYHIQFPAVGICPWGHVNWQRAPSAALRFLPLNPDKELLETFHQFLVLLELTSFAHFNRATDLITRNLTELTSLRMMSMINYLAYRCDELFVTDSCVFDETPYDCCKLFVPEQTEKGQCLVFNSLISDQSQKKQLTNKFYPYRLSTAGEDSGLKFTINASHALVRDGLRLPFAMNLMIKEPRQWSTEMMYHLYPDTENFVAVHPLVTETSPNTYEMSPEKRRCYFDNERNPYFQNTTLTYNRDNCLAVCLHQAVLRTCNCSTPVFLPPIEGIRECGIEDAQCLGINADIFSYVKTGDQDKYINESRRGHFCHCPDNCNSLQYKMTLNVRKLDYPKNSTERLIKAQIYYGQRVMTKIVTKLKYTNLDLLANFGGIVSLYIGASALSFVEFFLVLGKLLWTLIRDVKEGLKSYI</sequence>
<evidence type="ECO:0000256" key="13">
    <source>
        <dbReference type="SAM" id="Phobius"/>
    </source>
</evidence>
<dbReference type="Proteomes" id="UP001652661">
    <property type="component" value="Chromosome 3R"/>
</dbReference>
<comment type="subcellular location">
    <subcellularLocation>
        <location evidence="1">Membrane</location>
        <topology evidence="1">Multi-pass membrane protein</topology>
    </subcellularLocation>
</comment>
<keyword evidence="3 12" id="KW-0813">Transport</keyword>
<evidence type="ECO:0000256" key="3">
    <source>
        <dbReference type="ARBA" id="ARBA00022448"/>
    </source>
</evidence>
<feature type="transmembrane region" description="Helical" evidence="13">
    <location>
        <begin position="465"/>
        <end position="491"/>
    </location>
</feature>
<keyword evidence="4 12" id="KW-0894">Sodium channel</keyword>
<dbReference type="RefSeq" id="XP_017021890.2">
    <property type="nucleotide sequence ID" value="XM_017166401.3"/>
</dbReference>
<evidence type="ECO:0000256" key="5">
    <source>
        <dbReference type="ARBA" id="ARBA00022692"/>
    </source>
</evidence>
<keyword evidence="11 12" id="KW-0407">Ion channel</keyword>
<evidence type="ECO:0000256" key="7">
    <source>
        <dbReference type="ARBA" id="ARBA00023053"/>
    </source>
</evidence>
<dbReference type="InterPro" id="IPR001873">
    <property type="entry name" value="ENaC"/>
</dbReference>
<dbReference type="OrthoDB" id="6021021at2759"/>
<proteinExistence type="inferred from homology"/>
<dbReference type="PANTHER" id="PTHR11690">
    <property type="entry name" value="AMILORIDE-SENSITIVE SODIUM CHANNEL-RELATED"/>
    <property type="match status" value="1"/>
</dbReference>
<dbReference type="Gene3D" id="2.60.470.10">
    <property type="entry name" value="Acid-sensing ion channels like domains"/>
    <property type="match status" value="1"/>
</dbReference>
<dbReference type="Gene3D" id="1.10.287.770">
    <property type="entry name" value="YojJ-like"/>
    <property type="match status" value="1"/>
</dbReference>
<accession>A0A6P4I189</accession>
<keyword evidence="7" id="KW-0915">Sodium</keyword>
<evidence type="ECO:0000256" key="6">
    <source>
        <dbReference type="ARBA" id="ARBA00022989"/>
    </source>
</evidence>
<dbReference type="GO" id="GO:0015280">
    <property type="term" value="F:ligand-gated sodium channel activity"/>
    <property type="evidence" value="ECO:0007669"/>
    <property type="project" value="TreeGrafter"/>
</dbReference>
<keyword evidence="10 12" id="KW-0739">Sodium transport</keyword>
<dbReference type="PRINTS" id="PR01078">
    <property type="entry name" value="AMINACHANNEL"/>
</dbReference>
<keyword evidence="5 12" id="KW-0812">Transmembrane</keyword>
<evidence type="ECO:0000313" key="14">
    <source>
        <dbReference type="Proteomes" id="UP001652661"/>
    </source>
</evidence>
<evidence type="ECO:0000256" key="1">
    <source>
        <dbReference type="ARBA" id="ARBA00004141"/>
    </source>
</evidence>
<evidence type="ECO:0000256" key="10">
    <source>
        <dbReference type="ARBA" id="ARBA00023201"/>
    </source>
</evidence>
<name>A0A6P4I189_DROKI</name>
<dbReference type="PANTHER" id="PTHR11690:SF300">
    <property type="entry name" value="PICKPOCKET PROTEIN 19"/>
    <property type="match status" value="1"/>
</dbReference>
<keyword evidence="8 12" id="KW-0406">Ion transport</keyword>
<dbReference type="GO" id="GO:0005886">
    <property type="term" value="C:plasma membrane"/>
    <property type="evidence" value="ECO:0007669"/>
    <property type="project" value="TreeGrafter"/>
</dbReference>
<comment type="similarity">
    <text evidence="2 12">Belongs to the amiloride-sensitive sodium channel (TC 1.A.6) family.</text>
</comment>
<dbReference type="AlphaFoldDB" id="A0A6P4I189"/>
<feature type="transmembrane region" description="Helical" evidence="13">
    <location>
        <begin position="59"/>
        <end position="79"/>
    </location>
</feature>
<reference evidence="15" key="1">
    <citation type="submission" date="2025-08" db="UniProtKB">
        <authorList>
            <consortium name="RefSeq"/>
        </authorList>
    </citation>
    <scope>IDENTIFICATION</scope>
    <source>
        <strain evidence="15">14028-0561.14</strain>
        <tissue evidence="15">Whole fly</tissue>
    </source>
</reference>
<gene>
    <name evidence="15" type="primary">ppk19</name>
</gene>
<keyword evidence="9 13" id="KW-0472">Membrane</keyword>
<evidence type="ECO:0000256" key="8">
    <source>
        <dbReference type="ARBA" id="ARBA00023065"/>
    </source>
</evidence>
<evidence type="ECO:0000256" key="9">
    <source>
        <dbReference type="ARBA" id="ARBA00023136"/>
    </source>
</evidence>
<keyword evidence="6 13" id="KW-1133">Transmembrane helix</keyword>
<evidence type="ECO:0000256" key="12">
    <source>
        <dbReference type="RuleBase" id="RU000679"/>
    </source>
</evidence>
<evidence type="ECO:0000256" key="2">
    <source>
        <dbReference type="ARBA" id="ARBA00007193"/>
    </source>
</evidence>
<dbReference type="GeneID" id="108074375"/>
<dbReference type="Pfam" id="PF00858">
    <property type="entry name" value="ASC"/>
    <property type="match status" value="1"/>
</dbReference>